<dbReference type="RefSeq" id="WP_091280491.1">
    <property type="nucleotide sequence ID" value="NZ_FAOZ01000016.1"/>
</dbReference>
<accession>A0A0S4QR41</accession>
<feature type="domain" description="Leucine-binding protein" evidence="3">
    <location>
        <begin position="68"/>
        <end position="393"/>
    </location>
</feature>
<gene>
    <name evidence="4" type="ORF">Ga0074812_11683</name>
</gene>
<keyword evidence="2" id="KW-0732">Signal</keyword>
<proteinExistence type="inferred from homology"/>
<dbReference type="EMBL" id="FAOZ01000016">
    <property type="protein sequence ID" value="CUU58053.1"/>
    <property type="molecule type" value="Genomic_DNA"/>
</dbReference>
<dbReference type="InterPro" id="IPR028081">
    <property type="entry name" value="Leu-bd"/>
</dbReference>
<sequence>MGPGAGAPRHTSWHREAGHFMRLIARKRSRVAVGLALGLVLTVTAACGGDSKDSDEASTGQNTATGTPIKVGFFSPEGGVNTLPGAVAGMKAGVSYVNTELGGVDGHPLEVVSCPIDGTPEKTISCANKFVQDKVVAAFDGFNYSSSAGVDILVDAKIPLVGQIAFDQITGSKADGRVFFGAPQASFLVGALQGFKAQGMTAVTMTLVDTPSGHNTVDNQLKPLATALGLKAEGVYFSATNPNFSALASTIVSTKPDVAGLVASPNESVCTQLVRNLRSLGYKGGVFLAACTGFIDAAPKDAPGAMMYAPGWLPGSEKYAPAEAGKQLETAAKEIKAAGGSKDFFAYGQFATVVDFATGLATAPSADGLTGEGVLTTLKGLKDFPTFLGSPATCGKPTSPNCTTQMLLFSVQDDLTLKPVGDTWIVPSPQILSAIPGAS</sequence>
<dbReference type="PANTHER" id="PTHR30483">
    <property type="entry name" value="LEUCINE-SPECIFIC-BINDING PROTEIN"/>
    <property type="match status" value="1"/>
</dbReference>
<evidence type="ECO:0000256" key="1">
    <source>
        <dbReference type="ARBA" id="ARBA00010062"/>
    </source>
</evidence>
<comment type="similarity">
    <text evidence="1">Belongs to the leucine-binding protein family.</text>
</comment>
<dbReference type="Gene3D" id="3.40.50.2300">
    <property type="match status" value="2"/>
</dbReference>
<evidence type="ECO:0000259" key="3">
    <source>
        <dbReference type="Pfam" id="PF13458"/>
    </source>
</evidence>
<dbReference type="InterPro" id="IPR028082">
    <property type="entry name" value="Peripla_BP_I"/>
</dbReference>
<dbReference type="Proteomes" id="UP000198802">
    <property type="component" value="Unassembled WGS sequence"/>
</dbReference>
<name>A0A0S4QR41_9ACTN</name>
<dbReference type="SUPFAM" id="SSF53822">
    <property type="entry name" value="Periplasmic binding protein-like I"/>
    <property type="match status" value="1"/>
</dbReference>
<dbReference type="Pfam" id="PF13458">
    <property type="entry name" value="Peripla_BP_6"/>
    <property type="match status" value="1"/>
</dbReference>
<keyword evidence="5" id="KW-1185">Reference proteome</keyword>
<reference evidence="5" key="1">
    <citation type="submission" date="2015-11" db="EMBL/GenBank/DDBJ databases">
        <authorList>
            <person name="Varghese N."/>
        </authorList>
    </citation>
    <scope>NUCLEOTIDE SEQUENCE [LARGE SCALE GENOMIC DNA]</scope>
    <source>
        <strain evidence="5">DSM 45899</strain>
    </source>
</reference>
<evidence type="ECO:0000313" key="5">
    <source>
        <dbReference type="Proteomes" id="UP000198802"/>
    </source>
</evidence>
<protein>
    <submittedName>
        <fullName evidence="4">Branched-chain amino acid transport system substrate-binding protein</fullName>
    </submittedName>
</protein>
<evidence type="ECO:0000313" key="4">
    <source>
        <dbReference type="EMBL" id="CUU58053.1"/>
    </source>
</evidence>
<evidence type="ECO:0000256" key="2">
    <source>
        <dbReference type="ARBA" id="ARBA00022729"/>
    </source>
</evidence>
<dbReference type="AlphaFoldDB" id="A0A0S4QR41"/>
<dbReference type="PANTHER" id="PTHR30483:SF6">
    <property type="entry name" value="PERIPLASMIC BINDING PROTEIN OF ABC TRANSPORTER FOR NATURAL AMINO ACIDS"/>
    <property type="match status" value="1"/>
</dbReference>
<organism evidence="4 5">
    <name type="scientific">Parafrankia irregularis</name>
    <dbReference type="NCBI Taxonomy" id="795642"/>
    <lineage>
        <taxon>Bacteria</taxon>
        <taxon>Bacillati</taxon>
        <taxon>Actinomycetota</taxon>
        <taxon>Actinomycetes</taxon>
        <taxon>Frankiales</taxon>
        <taxon>Frankiaceae</taxon>
        <taxon>Parafrankia</taxon>
    </lineage>
</organism>
<dbReference type="InterPro" id="IPR051010">
    <property type="entry name" value="BCAA_transport"/>
</dbReference>